<protein>
    <submittedName>
        <fullName evidence="1">Uncharacterized protein</fullName>
    </submittedName>
</protein>
<accession>A0A0C3QU79</accession>
<dbReference type="Proteomes" id="UP000054248">
    <property type="component" value="Unassembled WGS sequence"/>
</dbReference>
<gene>
    <name evidence="1" type="ORF">M407DRAFT_19198</name>
</gene>
<keyword evidence="2" id="KW-1185">Reference proteome</keyword>
<dbReference type="EMBL" id="KN822959">
    <property type="protein sequence ID" value="KIO31939.1"/>
    <property type="molecule type" value="Genomic_DNA"/>
</dbReference>
<dbReference type="AlphaFoldDB" id="A0A0C3QU79"/>
<proteinExistence type="predicted"/>
<evidence type="ECO:0000313" key="2">
    <source>
        <dbReference type="Proteomes" id="UP000054248"/>
    </source>
</evidence>
<dbReference type="HOGENOM" id="CLU_2623809_0_0_1"/>
<evidence type="ECO:0000313" key="1">
    <source>
        <dbReference type="EMBL" id="KIO31939.1"/>
    </source>
</evidence>
<name>A0A0C3QU79_9AGAM</name>
<organism evidence="1 2">
    <name type="scientific">Tulasnella calospora MUT 4182</name>
    <dbReference type="NCBI Taxonomy" id="1051891"/>
    <lineage>
        <taxon>Eukaryota</taxon>
        <taxon>Fungi</taxon>
        <taxon>Dikarya</taxon>
        <taxon>Basidiomycota</taxon>
        <taxon>Agaricomycotina</taxon>
        <taxon>Agaricomycetes</taxon>
        <taxon>Cantharellales</taxon>
        <taxon>Tulasnellaceae</taxon>
        <taxon>Tulasnella</taxon>
    </lineage>
</organism>
<reference evidence="2" key="2">
    <citation type="submission" date="2015-01" db="EMBL/GenBank/DDBJ databases">
        <title>Evolutionary Origins and Diversification of the Mycorrhizal Mutualists.</title>
        <authorList>
            <consortium name="DOE Joint Genome Institute"/>
            <consortium name="Mycorrhizal Genomics Consortium"/>
            <person name="Kohler A."/>
            <person name="Kuo A."/>
            <person name="Nagy L.G."/>
            <person name="Floudas D."/>
            <person name="Copeland A."/>
            <person name="Barry K.W."/>
            <person name="Cichocki N."/>
            <person name="Veneault-Fourrey C."/>
            <person name="LaButti K."/>
            <person name="Lindquist E.A."/>
            <person name="Lipzen A."/>
            <person name="Lundell T."/>
            <person name="Morin E."/>
            <person name="Murat C."/>
            <person name="Riley R."/>
            <person name="Ohm R."/>
            <person name="Sun H."/>
            <person name="Tunlid A."/>
            <person name="Henrissat B."/>
            <person name="Grigoriev I.V."/>
            <person name="Hibbett D.S."/>
            <person name="Martin F."/>
        </authorList>
    </citation>
    <scope>NUCLEOTIDE SEQUENCE [LARGE SCALE GENOMIC DNA]</scope>
    <source>
        <strain evidence="2">MUT 4182</strain>
    </source>
</reference>
<sequence>MATQASISEHKWQNFDAVCGARGITYSVEATEGWIVDLTVTIGREQKHFISGIRSTKMEAKNEAAGLALIEALNYSEE</sequence>
<reference evidence="1 2" key="1">
    <citation type="submission" date="2014-04" db="EMBL/GenBank/DDBJ databases">
        <authorList>
            <consortium name="DOE Joint Genome Institute"/>
            <person name="Kuo A."/>
            <person name="Girlanda M."/>
            <person name="Perotto S."/>
            <person name="Kohler A."/>
            <person name="Nagy L.G."/>
            <person name="Floudas D."/>
            <person name="Copeland A."/>
            <person name="Barry K.W."/>
            <person name="Cichocki N."/>
            <person name="Veneault-Fourrey C."/>
            <person name="LaButti K."/>
            <person name="Lindquist E.A."/>
            <person name="Lipzen A."/>
            <person name="Lundell T."/>
            <person name="Morin E."/>
            <person name="Murat C."/>
            <person name="Sun H."/>
            <person name="Tunlid A."/>
            <person name="Henrissat B."/>
            <person name="Grigoriev I.V."/>
            <person name="Hibbett D.S."/>
            <person name="Martin F."/>
            <person name="Nordberg H.P."/>
            <person name="Cantor M.N."/>
            <person name="Hua S.X."/>
        </authorList>
    </citation>
    <scope>NUCLEOTIDE SEQUENCE [LARGE SCALE GENOMIC DNA]</scope>
    <source>
        <strain evidence="1 2">MUT 4182</strain>
    </source>
</reference>